<dbReference type="Proteomes" id="UP001186944">
    <property type="component" value="Unassembled WGS sequence"/>
</dbReference>
<sequence>ECPYGDQPILPNSAGCDIRIYNQPYDCYIDALRAICCQSCDDIQTDIATLKLPSDIKDQSAGVSSDDQKQNIPPQADDSKEKADDIKMKITDKAPKHEEKEDKKKEEQSSFSERKEGRKSPSSPRRSRDRYDSDSSRSLSGSPRRSPPPTEMKWEKEEEVEEKEEEEKYEDEKFDSEESEEEMKQKDDDKGQTTETEKSSAKEEADKSNDSKQKESSEKDRAISPRQIMASERRTQRPGAQSANVQRESVSKDSPRALSPAQAKSPRSSYIRYTSTQKPKPKPRPKTTCGGRSIEEGRRKQKEFFKAELDRLEKSLGKESTKISRPKQQAYTPFVWTSLEPYYNTYVARYLINVAGDPRPGFVSRNTAIGLTDPWVDLKMDRDLLPRLETPAKSKRRQQQEAKDGGARKDKKGKKPPKEGSTRLPKFPVVDFNTQKENATKQFPYYEVPKFREGMKGRYGVTAPKKVESDYIRTRQDFYRMDLDRLDEVHPLNRSHMRKAYFAYLQNTPGSKKAIKECVKNLNEGDNMTAQPQKAN</sequence>
<feature type="compositionally biased region" description="Polar residues" evidence="1">
    <location>
        <begin position="238"/>
        <end position="248"/>
    </location>
</feature>
<comment type="caution">
    <text evidence="2">The sequence shown here is derived from an EMBL/GenBank/DDBJ whole genome shotgun (WGS) entry which is preliminary data.</text>
</comment>
<feature type="compositionally biased region" description="Polar residues" evidence="1">
    <location>
        <begin position="61"/>
        <end position="73"/>
    </location>
</feature>
<name>A0AA88XLP4_PINIB</name>
<feature type="compositionally biased region" description="Basic and acidic residues" evidence="1">
    <location>
        <begin position="77"/>
        <end position="119"/>
    </location>
</feature>
<feature type="compositionally biased region" description="Acidic residues" evidence="1">
    <location>
        <begin position="157"/>
        <end position="181"/>
    </location>
</feature>
<evidence type="ECO:0000313" key="3">
    <source>
        <dbReference type="Proteomes" id="UP001186944"/>
    </source>
</evidence>
<evidence type="ECO:0000256" key="1">
    <source>
        <dbReference type="SAM" id="MobiDB-lite"/>
    </source>
</evidence>
<protein>
    <submittedName>
        <fullName evidence="2">Uncharacterized protein</fullName>
    </submittedName>
</protein>
<proteinExistence type="predicted"/>
<keyword evidence="3" id="KW-1185">Reference proteome</keyword>
<dbReference type="EMBL" id="VSWD01000011">
    <property type="protein sequence ID" value="KAK3087745.1"/>
    <property type="molecule type" value="Genomic_DNA"/>
</dbReference>
<reference evidence="2" key="1">
    <citation type="submission" date="2019-08" db="EMBL/GenBank/DDBJ databases">
        <title>The improved chromosome-level genome for the pearl oyster Pinctada fucata martensii using PacBio sequencing and Hi-C.</title>
        <authorList>
            <person name="Zheng Z."/>
        </authorList>
    </citation>
    <scope>NUCLEOTIDE SEQUENCE</scope>
    <source>
        <strain evidence="2">ZZ-2019</strain>
        <tissue evidence="2">Adductor muscle</tissue>
    </source>
</reference>
<feature type="compositionally biased region" description="Basic and acidic residues" evidence="1">
    <location>
        <begin position="182"/>
        <end position="223"/>
    </location>
</feature>
<feature type="region of interest" description="Disordered" evidence="1">
    <location>
        <begin position="387"/>
        <end position="427"/>
    </location>
</feature>
<feature type="compositionally biased region" description="Basic and acidic residues" evidence="1">
    <location>
        <begin position="387"/>
        <end position="408"/>
    </location>
</feature>
<gene>
    <name evidence="2" type="ORF">FSP39_010065</name>
</gene>
<accession>A0AA88XLP4</accession>
<feature type="region of interest" description="Disordered" evidence="1">
    <location>
        <begin position="57"/>
        <end position="300"/>
    </location>
</feature>
<dbReference type="AlphaFoldDB" id="A0AA88XLP4"/>
<organism evidence="2 3">
    <name type="scientific">Pinctada imbricata</name>
    <name type="common">Atlantic pearl-oyster</name>
    <name type="synonym">Pinctada martensii</name>
    <dbReference type="NCBI Taxonomy" id="66713"/>
    <lineage>
        <taxon>Eukaryota</taxon>
        <taxon>Metazoa</taxon>
        <taxon>Spiralia</taxon>
        <taxon>Lophotrochozoa</taxon>
        <taxon>Mollusca</taxon>
        <taxon>Bivalvia</taxon>
        <taxon>Autobranchia</taxon>
        <taxon>Pteriomorphia</taxon>
        <taxon>Pterioida</taxon>
        <taxon>Pterioidea</taxon>
        <taxon>Pteriidae</taxon>
        <taxon>Pinctada</taxon>
    </lineage>
</organism>
<feature type="non-terminal residue" evidence="2">
    <location>
        <position position="1"/>
    </location>
</feature>
<evidence type="ECO:0000313" key="2">
    <source>
        <dbReference type="EMBL" id="KAK3087745.1"/>
    </source>
</evidence>